<feature type="domain" description="FecR protein" evidence="1">
    <location>
        <begin position="127"/>
        <end position="216"/>
    </location>
</feature>
<reference evidence="3 4" key="1">
    <citation type="submission" date="2022-01" db="EMBL/GenBank/DDBJ databases">
        <title>Labilibaculum sp. nov, a marine bacterium isolated from Antarctica.</title>
        <authorList>
            <person name="Dai W."/>
        </authorList>
    </citation>
    <scope>NUCLEOTIDE SEQUENCE [LARGE SCALE GENOMIC DNA]</scope>
    <source>
        <strain evidence="3 4">DW002</strain>
    </source>
</reference>
<protein>
    <submittedName>
        <fullName evidence="3">FecR family protein</fullName>
    </submittedName>
</protein>
<dbReference type="PANTHER" id="PTHR30273">
    <property type="entry name" value="PERIPLASMIC SIGNAL SENSOR AND SIGMA FACTOR ACTIVATOR FECR-RELATED"/>
    <property type="match status" value="1"/>
</dbReference>
<keyword evidence="4" id="KW-1185">Reference proteome</keyword>
<dbReference type="InterPro" id="IPR006860">
    <property type="entry name" value="FecR"/>
</dbReference>
<dbReference type="Proteomes" id="UP001528920">
    <property type="component" value="Unassembled WGS sequence"/>
</dbReference>
<gene>
    <name evidence="3" type="ORF">L3049_02835</name>
</gene>
<dbReference type="Pfam" id="PF04773">
    <property type="entry name" value="FecR"/>
    <property type="match status" value="1"/>
</dbReference>
<evidence type="ECO:0000259" key="1">
    <source>
        <dbReference type="Pfam" id="PF04773"/>
    </source>
</evidence>
<sequence>MDKIHQLIAKHFAEDISSEEMSQLRGWLDASAENKMLFDDLKQKWDALELSSSSNDKTRVLNNVKERIRAEKKKSEKSVRNLFYGNWYRLAASVALTISLGSLAYYQLSEPFSILNTIGYEVKECEAGENSVFLLADGSQIVMNGDSRVKYKENLPGIERNIYLEGEAFFDVARNEQKPFVINMDGANVKVLGTSFNVKAYPDDETMETSVLTGKVAFTPTKGILNKEKESIFLIPGDKGFINEKRNQVDKLNVDNQLDIAWMKKNLNFSNTALADLTKSLYRMYGVKFKFTDNDLKDLKITASFENEKLEEVMKILEMTSEFSYQIKNDLIVIGGENEF</sequence>
<dbReference type="Gene3D" id="2.60.120.1440">
    <property type="match status" value="1"/>
</dbReference>
<comment type="caution">
    <text evidence="3">The sequence shown here is derived from an EMBL/GenBank/DDBJ whole genome shotgun (WGS) entry which is preliminary data.</text>
</comment>
<proteinExistence type="predicted"/>
<dbReference type="RefSeq" id="WP_275108267.1">
    <property type="nucleotide sequence ID" value="NZ_JAKJSC010000001.1"/>
</dbReference>
<name>A0ABT5VNB6_9BACT</name>
<accession>A0ABT5VNB6</accession>
<evidence type="ECO:0000259" key="2">
    <source>
        <dbReference type="Pfam" id="PF16344"/>
    </source>
</evidence>
<dbReference type="PANTHER" id="PTHR30273:SF2">
    <property type="entry name" value="PROTEIN FECR"/>
    <property type="match status" value="1"/>
</dbReference>
<dbReference type="InterPro" id="IPR032508">
    <property type="entry name" value="FecR_C"/>
</dbReference>
<organism evidence="3 4">
    <name type="scientific">Paralabilibaculum antarcticum</name>
    <dbReference type="NCBI Taxonomy" id="2912572"/>
    <lineage>
        <taxon>Bacteria</taxon>
        <taxon>Pseudomonadati</taxon>
        <taxon>Bacteroidota</taxon>
        <taxon>Bacteroidia</taxon>
        <taxon>Marinilabiliales</taxon>
        <taxon>Marinifilaceae</taxon>
        <taxon>Paralabilibaculum</taxon>
    </lineage>
</organism>
<dbReference type="PIRSF" id="PIRSF018266">
    <property type="entry name" value="FecR"/>
    <property type="match status" value="1"/>
</dbReference>
<dbReference type="Pfam" id="PF16344">
    <property type="entry name" value="FecR_C"/>
    <property type="match status" value="1"/>
</dbReference>
<evidence type="ECO:0000313" key="4">
    <source>
        <dbReference type="Proteomes" id="UP001528920"/>
    </source>
</evidence>
<dbReference type="Gene3D" id="3.55.50.30">
    <property type="match status" value="1"/>
</dbReference>
<dbReference type="EMBL" id="JAKJSC010000001">
    <property type="protein sequence ID" value="MDE5416929.1"/>
    <property type="molecule type" value="Genomic_DNA"/>
</dbReference>
<feature type="domain" description="Protein FecR C-terminal" evidence="2">
    <location>
        <begin position="267"/>
        <end position="334"/>
    </location>
</feature>
<dbReference type="InterPro" id="IPR012373">
    <property type="entry name" value="Ferrdict_sens_TM"/>
</dbReference>
<evidence type="ECO:0000313" key="3">
    <source>
        <dbReference type="EMBL" id="MDE5416929.1"/>
    </source>
</evidence>